<dbReference type="EMBL" id="JACEIK010000598">
    <property type="protein sequence ID" value="MCD7459607.1"/>
    <property type="molecule type" value="Genomic_DNA"/>
</dbReference>
<dbReference type="Proteomes" id="UP000823775">
    <property type="component" value="Unassembled WGS sequence"/>
</dbReference>
<gene>
    <name evidence="1" type="ORF">HAX54_041436</name>
</gene>
<comment type="caution">
    <text evidence="1">The sequence shown here is derived from an EMBL/GenBank/DDBJ whole genome shotgun (WGS) entry which is preliminary data.</text>
</comment>
<evidence type="ECO:0000313" key="1">
    <source>
        <dbReference type="EMBL" id="MCD7459607.1"/>
    </source>
</evidence>
<sequence length="139" mass="16385">MRRDARIWLKIIPVCLVPGKHVTHVMTKTVCLVFSLMTERPVNVRVIIKDVLRRERVKERVKKGKIFSFEGLLTRFMIDQQIDEEVVDHRTMLRMSGVTEEQLQQLNMNYPLSEHSRALYRVGPGFEEPINYDDTTNEE</sequence>
<reference evidence="1 2" key="1">
    <citation type="journal article" date="2021" name="BMC Genomics">
        <title>Datura genome reveals duplications of psychoactive alkaloid biosynthetic genes and high mutation rate following tissue culture.</title>
        <authorList>
            <person name="Rajewski A."/>
            <person name="Carter-House D."/>
            <person name="Stajich J."/>
            <person name="Litt A."/>
        </authorList>
    </citation>
    <scope>NUCLEOTIDE SEQUENCE [LARGE SCALE GENOMIC DNA]</scope>
    <source>
        <strain evidence="1">AR-01</strain>
    </source>
</reference>
<evidence type="ECO:0000313" key="2">
    <source>
        <dbReference type="Proteomes" id="UP000823775"/>
    </source>
</evidence>
<organism evidence="1 2">
    <name type="scientific">Datura stramonium</name>
    <name type="common">Jimsonweed</name>
    <name type="synonym">Common thornapple</name>
    <dbReference type="NCBI Taxonomy" id="4076"/>
    <lineage>
        <taxon>Eukaryota</taxon>
        <taxon>Viridiplantae</taxon>
        <taxon>Streptophyta</taxon>
        <taxon>Embryophyta</taxon>
        <taxon>Tracheophyta</taxon>
        <taxon>Spermatophyta</taxon>
        <taxon>Magnoliopsida</taxon>
        <taxon>eudicotyledons</taxon>
        <taxon>Gunneridae</taxon>
        <taxon>Pentapetalae</taxon>
        <taxon>asterids</taxon>
        <taxon>lamiids</taxon>
        <taxon>Solanales</taxon>
        <taxon>Solanaceae</taxon>
        <taxon>Solanoideae</taxon>
        <taxon>Datureae</taxon>
        <taxon>Datura</taxon>
    </lineage>
</organism>
<accession>A0ABS8SL80</accession>
<name>A0ABS8SL80_DATST</name>
<keyword evidence="2" id="KW-1185">Reference proteome</keyword>
<protein>
    <submittedName>
        <fullName evidence="1">Uncharacterized protein</fullName>
    </submittedName>
</protein>
<proteinExistence type="predicted"/>